<dbReference type="AlphaFoldDB" id="A0A4Q2ITK1"/>
<protein>
    <submittedName>
        <fullName evidence="1">Uncharacterized protein</fullName>
    </submittedName>
</protein>
<accession>A0A4Q2ITK1</accession>
<dbReference type="Proteomes" id="UP000292347">
    <property type="component" value="Unassembled WGS sequence"/>
</dbReference>
<comment type="caution">
    <text evidence="1">The sequence shown here is derived from an EMBL/GenBank/DDBJ whole genome shotgun (WGS) entry which is preliminary data.</text>
</comment>
<reference evidence="1 2" key="1">
    <citation type="submission" date="2019-01" db="EMBL/GenBank/DDBJ databases">
        <title>Sphingomonas mucosissima sp. nov. and Sphingomonas desiccabilis sp. nov., from biological soil crusts in the Colorado Plateau, USA.</title>
        <authorList>
            <person name="Zhu D."/>
        </authorList>
    </citation>
    <scope>NUCLEOTIDE SEQUENCE [LARGE SCALE GENOMIC DNA]</scope>
    <source>
        <strain evidence="1 2">CP1D</strain>
    </source>
</reference>
<dbReference type="EMBL" id="SDPT01000002">
    <property type="protein sequence ID" value="RXZ31731.1"/>
    <property type="molecule type" value="Genomic_DNA"/>
</dbReference>
<gene>
    <name evidence="1" type="ORF">EO081_10995</name>
</gene>
<dbReference type="RefSeq" id="WP_129341964.1">
    <property type="nucleotide sequence ID" value="NZ_JACIDD010000002.1"/>
</dbReference>
<proteinExistence type="predicted"/>
<sequence>MLAGGGQNIGDVEQRGASAAAGVYYYGLVDPAATSDERRGAQLTVRVNEVTEIPDYCWRD</sequence>
<evidence type="ECO:0000313" key="1">
    <source>
        <dbReference type="EMBL" id="RXZ31731.1"/>
    </source>
</evidence>
<name>A0A4Q2ITK1_9SPHN</name>
<keyword evidence="2" id="KW-1185">Reference proteome</keyword>
<evidence type="ECO:0000313" key="2">
    <source>
        <dbReference type="Proteomes" id="UP000292347"/>
    </source>
</evidence>
<organism evidence="1 2">
    <name type="scientific">Sphingomonas desiccabilis</name>
    <dbReference type="NCBI Taxonomy" id="429134"/>
    <lineage>
        <taxon>Bacteria</taxon>
        <taxon>Pseudomonadati</taxon>
        <taxon>Pseudomonadota</taxon>
        <taxon>Alphaproteobacteria</taxon>
        <taxon>Sphingomonadales</taxon>
        <taxon>Sphingomonadaceae</taxon>
        <taxon>Sphingomonas</taxon>
    </lineage>
</organism>